<evidence type="ECO:0000313" key="3">
    <source>
        <dbReference type="EMBL" id="CAE1324607.1"/>
    </source>
</evidence>
<evidence type="ECO:0000313" key="4">
    <source>
        <dbReference type="Proteomes" id="UP000597762"/>
    </source>
</evidence>
<dbReference type="GO" id="GO:0016192">
    <property type="term" value="P:vesicle-mediated transport"/>
    <property type="evidence" value="ECO:0007669"/>
    <property type="project" value="InterPro"/>
</dbReference>
<dbReference type="GO" id="GO:0035658">
    <property type="term" value="C:Mon1-Ccz1 complex"/>
    <property type="evidence" value="ECO:0007669"/>
    <property type="project" value="InterPro"/>
</dbReference>
<feature type="domain" description="CCZ1/INTU second Longin" evidence="1">
    <location>
        <begin position="79"/>
        <end position="208"/>
    </location>
</feature>
<evidence type="ECO:0000259" key="1">
    <source>
        <dbReference type="Pfam" id="PF19032"/>
    </source>
</evidence>
<dbReference type="InterPro" id="IPR043988">
    <property type="entry name" value="CCZ1/INTU_longin_2"/>
</dbReference>
<dbReference type="PANTHER" id="PTHR13056">
    <property type="entry name" value="VACUOLAR FUSION PROTEIN CCZ1 HOMOLOG-RELATED"/>
    <property type="match status" value="1"/>
</dbReference>
<reference evidence="3" key="1">
    <citation type="submission" date="2021-01" db="EMBL/GenBank/DDBJ databases">
        <authorList>
            <person name="Li R."/>
            <person name="Bekaert M."/>
        </authorList>
    </citation>
    <scope>NUCLEOTIDE SEQUENCE</scope>
    <source>
        <strain evidence="3">Farmed</strain>
    </source>
</reference>
<protein>
    <submittedName>
        <fullName evidence="3">Vacuolar fusion protein CCZ1 homolog B,Vacuolar fusion protein CCZ1 homolog</fullName>
    </submittedName>
</protein>
<dbReference type="InterPro" id="IPR043989">
    <property type="entry name" value="CCZ1/INTU/HSP4_longin_3"/>
</dbReference>
<accession>A0A812EN90</accession>
<dbReference type="Proteomes" id="UP000597762">
    <property type="component" value="Unassembled WGS sequence"/>
</dbReference>
<dbReference type="Pfam" id="PF19032">
    <property type="entry name" value="Intu_longin_2"/>
    <property type="match status" value="1"/>
</dbReference>
<dbReference type="InterPro" id="IPR013176">
    <property type="entry name" value="Ccz1"/>
</dbReference>
<dbReference type="PANTHER" id="PTHR13056:SF0">
    <property type="entry name" value="VACUOLAR FUSION PROTEIN CCZ1 HOMOLOG-RELATED"/>
    <property type="match status" value="1"/>
</dbReference>
<dbReference type="EMBL" id="CAHIKZ030005417">
    <property type="protein sequence ID" value="CAE1324607.1"/>
    <property type="molecule type" value="Genomic_DNA"/>
</dbReference>
<dbReference type="OrthoDB" id="240546at2759"/>
<sequence length="340" mass="39202">MFKLFNGSFENILRRSKQCVTALQQRLEYFFTRYLLTLKLCQSDILDVFDGIQFLPLNKNTYLRIKCFINQLEAQFPEVKYTAFLYNDQLVWSGLEQEDMRIMYRYLITGLFPSYLEQNLQTENMSPVRLSGATTGAQIHYGKFITGPPDIKDESNMGKVPHVYLNTEEDNEECYLLVYRALSASVCMFINVNTSLTFPLCQKLDEFLGPTLTSLASDIADQYSKKPSGFTEPQYKYVYFNHMNLAQKTTVHVDSKKASTVTIPPDTLKLLSDISSDFSKCEEDAETIVKTLNDSWVVGKKSDHREFYVVINQKNANLIEINEEVKKLCSTHFTSVFFLD</sequence>
<dbReference type="Pfam" id="PF19033">
    <property type="entry name" value="Intu_longin_3"/>
    <property type="match status" value="1"/>
</dbReference>
<gene>
    <name evidence="3" type="ORF">SPHA_74338</name>
</gene>
<dbReference type="AlphaFoldDB" id="A0A812EN90"/>
<name>A0A812EN90_ACAPH</name>
<keyword evidence="4" id="KW-1185">Reference proteome</keyword>
<proteinExistence type="predicted"/>
<comment type="caution">
    <text evidence="3">The sequence shown here is derived from an EMBL/GenBank/DDBJ whole genome shotgun (WGS) entry which is preliminary data.</text>
</comment>
<evidence type="ECO:0000259" key="2">
    <source>
        <dbReference type="Pfam" id="PF19033"/>
    </source>
</evidence>
<organism evidence="3 4">
    <name type="scientific">Acanthosepion pharaonis</name>
    <name type="common">Pharaoh cuttlefish</name>
    <name type="synonym">Sepia pharaonis</name>
    <dbReference type="NCBI Taxonomy" id="158019"/>
    <lineage>
        <taxon>Eukaryota</taxon>
        <taxon>Metazoa</taxon>
        <taxon>Spiralia</taxon>
        <taxon>Lophotrochozoa</taxon>
        <taxon>Mollusca</taxon>
        <taxon>Cephalopoda</taxon>
        <taxon>Coleoidea</taxon>
        <taxon>Decapodiformes</taxon>
        <taxon>Sepiida</taxon>
        <taxon>Sepiina</taxon>
        <taxon>Sepiidae</taxon>
        <taxon>Acanthosepion</taxon>
    </lineage>
</organism>
<feature type="domain" description="CCZ1/INTU/HPS4 third Longin" evidence="2">
    <location>
        <begin position="231"/>
        <end position="328"/>
    </location>
</feature>